<sequence>RKPDIDTSPSDIQYSRNIVIDNQRRDSETGAAQDVIKQNINGENQLVVQIPSNEIYEEERITISNSQKFIMKPLPSQNDPSSSSTFIQPLQEKQLNGVKTVPENSLLSVIGNGDVQIEGVTITHFIGPSEFPLIKTDDDGILRLIDIVLSPEQRVKSGDSIQIHKQGDNTKQQPFIYASGKLVILNGVTMEPTTFHSCSGIILNGTHGLSLHSFVTENTHFTGIDRKLGSGSSIIAIGFTLNIINTQFIGQIPSSTTSSTSKSSINSYKKNKINDEQCDWSTSSIKIEKSIAYFDSTTFTGLENGALSIGEGGKVTLTNSTVMYGNKPSGVSGRLQNIQRNIICDGTVSNKAQLRANSVSFLIDGSGTQSTNKWILSKKDTCELFWDLSNIANPLYTPIISEFKADVNQKEGGIQIQIKGTSLVGCGRIWIRISEINPSTSTPTSEKSPTTNDDLKKVIYPLEKIASQWDDDLSIIAVIPEDAQVVQKGKQIQIRIHTGESEQYSSVASKEGGAPLEALNVNYFIKDNSWMTPLIVVVAICGSLIIAILIFNCCFCYCQYSKKQAKQNQWNKLEDQ</sequence>
<keyword evidence="1" id="KW-1133">Transmembrane helix</keyword>
<dbReference type="AlphaFoldDB" id="A0A5J4U969"/>
<evidence type="ECO:0000313" key="3">
    <source>
        <dbReference type="Proteomes" id="UP000324800"/>
    </source>
</evidence>
<comment type="caution">
    <text evidence="2">The sequence shown here is derived from an EMBL/GenBank/DDBJ whole genome shotgun (WGS) entry which is preliminary data.</text>
</comment>
<gene>
    <name evidence="2" type="ORF">EZS28_038228</name>
</gene>
<name>A0A5J4U969_9EUKA</name>
<proteinExistence type="predicted"/>
<evidence type="ECO:0000256" key="1">
    <source>
        <dbReference type="SAM" id="Phobius"/>
    </source>
</evidence>
<feature type="non-terminal residue" evidence="2">
    <location>
        <position position="1"/>
    </location>
</feature>
<dbReference type="Proteomes" id="UP000324800">
    <property type="component" value="Unassembled WGS sequence"/>
</dbReference>
<keyword evidence="1" id="KW-0812">Transmembrane</keyword>
<feature type="transmembrane region" description="Helical" evidence="1">
    <location>
        <begin position="530"/>
        <end position="558"/>
    </location>
</feature>
<reference evidence="2 3" key="1">
    <citation type="submission" date="2019-03" db="EMBL/GenBank/DDBJ databases">
        <title>Single cell metagenomics reveals metabolic interactions within the superorganism composed of flagellate Streblomastix strix and complex community of Bacteroidetes bacteria on its surface.</title>
        <authorList>
            <person name="Treitli S.C."/>
            <person name="Kolisko M."/>
            <person name="Husnik F."/>
            <person name="Keeling P."/>
            <person name="Hampl V."/>
        </authorList>
    </citation>
    <scope>NUCLEOTIDE SEQUENCE [LARGE SCALE GENOMIC DNA]</scope>
    <source>
        <strain evidence="2">ST1C</strain>
    </source>
</reference>
<dbReference type="EMBL" id="SNRW01019584">
    <property type="protein sequence ID" value="KAA6366245.1"/>
    <property type="molecule type" value="Genomic_DNA"/>
</dbReference>
<protein>
    <submittedName>
        <fullName evidence="2">Uncharacterized protein</fullName>
    </submittedName>
</protein>
<organism evidence="2 3">
    <name type="scientific">Streblomastix strix</name>
    <dbReference type="NCBI Taxonomy" id="222440"/>
    <lineage>
        <taxon>Eukaryota</taxon>
        <taxon>Metamonada</taxon>
        <taxon>Preaxostyla</taxon>
        <taxon>Oxymonadida</taxon>
        <taxon>Streblomastigidae</taxon>
        <taxon>Streblomastix</taxon>
    </lineage>
</organism>
<accession>A0A5J4U969</accession>
<evidence type="ECO:0000313" key="2">
    <source>
        <dbReference type="EMBL" id="KAA6366245.1"/>
    </source>
</evidence>
<keyword evidence="1" id="KW-0472">Membrane</keyword>